<accession>A0A9P7JEC2</accession>
<organism evidence="1 2">
    <name type="scientific">Suillus subaureus</name>
    <dbReference type="NCBI Taxonomy" id="48587"/>
    <lineage>
        <taxon>Eukaryota</taxon>
        <taxon>Fungi</taxon>
        <taxon>Dikarya</taxon>
        <taxon>Basidiomycota</taxon>
        <taxon>Agaricomycotina</taxon>
        <taxon>Agaricomycetes</taxon>
        <taxon>Agaricomycetidae</taxon>
        <taxon>Boletales</taxon>
        <taxon>Suillineae</taxon>
        <taxon>Suillaceae</taxon>
        <taxon>Suillus</taxon>
    </lineage>
</organism>
<dbReference type="AlphaFoldDB" id="A0A9P7JEC2"/>
<dbReference type="Proteomes" id="UP000807769">
    <property type="component" value="Unassembled WGS sequence"/>
</dbReference>
<dbReference type="OrthoDB" id="2673461at2759"/>
<name>A0A9P7JEC2_9AGAM</name>
<keyword evidence="2" id="KW-1185">Reference proteome</keyword>
<evidence type="ECO:0000313" key="1">
    <source>
        <dbReference type="EMBL" id="KAG1817686.1"/>
    </source>
</evidence>
<sequence>MTPNHPYWYAHILGIYHMETWINNRAQPIQQHLEFLWVRWLALLQNYKSSMKHARLPKVAFVDETDPDTFGFLDPGQVVRGAHLIPVFASEHGTSWLRYGRSLVHHGGELDDWEEYYVSM</sequence>
<dbReference type="EMBL" id="JABBWG010000013">
    <property type="protein sequence ID" value="KAG1817686.1"/>
    <property type="molecule type" value="Genomic_DNA"/>
</dbReference>
<dbReference type="GeneID" id="64624890"/>
<dbReference type="RefSeq" id="XP_041193928.1">
    <property type="nucleotide sequence ID" value="XM_041330873.1"/>
</dbReference>
<gene>
    <name evidence="1" type="ORF">BJ212DRAFT_1270269</name>
</gene>
<proteinExistence type="predicted"/>
<comment type="caution">
    <text evidence="1">The sequence shown here is derived from an EMBL/GenBank/DDBJ whole genome shotgun (WGS) entry which is preliminary data.</text>
</comment>
<evidence type="ECO:0000313" key="2">
    <source>
        <dbReference type="Proteomes" id="UP000807769"/>
    </source>
</evidence>
<reference evidence="1" key="1">
    <citation type="journal article" date="2020" name="New Phytol.">
        <title>Comparative genomics reveals dynamic genome evolution in host specialist ectomycorrhizal fungi.</title>
        <authorList>
            <person name="Lofgren L.A."/>
            <person name="Nguyen N.H."/>
            <person name="Vilgalys R."/>
            <person name="Ruytinx J."/>
            <person name="Liao H.L."/>
            <person name="Branco S."/>
            <person name="Kuo A."/>
            <person name="LaButti K."/>
            <person name="Lipzen A."/>
            <person name="Andreopoulos W."/>
            <person name="Pangilinan J."/>
            <person name="Riley R."/>
            <person name="Hundley H."/>
            <person name="Na H."/>
            <person name="Barry K."/>
            <person name="Grigoriev I.V."/>
            <person name="Stajich J.E."/>
            <person name="Kennedy P.G."/>
        </authorList>
    </citation>
    <scope>NUCLEOTIDE SEQUENCE</scope>
    <source>
        <strain evidence="1">MN1</strain>
    </source>
</reference>
<protein>
    <submittedName>
        <fullName evidence="1">Uncharacterized protein</fullName>
    </submittedName>
</protein>